<dbReference type="EMBL" id="GBXM01091502">
    <property type="protein sequence ID" value="JAH17075.1"/>
    <property type="molecule type" value="Transcribed_RNA"/>
</dbReference>
<reference evidence="1" key="1">
    <citation type="submission" date="2014-11" db="EMBL/GenBank/DDBJ databases">
        <authorList>
            <person name="Amaro Gonzalez C."/>
        </authorList>
    </citation>
    <scope>NUCLEOTIDE SEQUENCE</scope>
</reference>
<proteinExistence type="predicted"/>
<reference evidence="1" key="2">
    <citation type="journal article" date="2015" name="Fish Shellfish Immunol.">
        <title>Early steps in the European eel (Anguilla anguilla)-Vibrio vulnificus interaction in the gills: Role of the RtxA13 toxin.</title>
        <authorList>
            <person name="Callol A."/>
            <person name="Pajuelo D."/>
            <person name="Ebbesson L."/>
            <person name="Teles M."/>
            <person name="MacKenzie S."/>
            <person name="Amaro C."/>
        </authorList>
    </citation>
    <scope>NUCLEOTIDE SEQUENCE</scope>
</reference>
<organism evidence="1">
    <name type="scientific">Anguilla anguilla</name>
    <name type="common">European freshwater eel</name>
    <name type="synonym">Muraena anguilla</name>
    <dbReference type="NCBI Taxonomy" id="7936"/>
    <lineage>
        <taxon>Eukaryota</taxon>
        <taxon>Metazoa</taxon>
        <taxon>Chordata</taxon>
        <taxon>Craniata</taxon>
        <taxon>Vertebrata</taxon>
        <taxon>Euteleostomi</taxon>
        <taxon>Actinopterygii</taxon>
        <taxon>Neopterygii</taxon>
        <taxon>Teleostei</taxon>
        <taxon>Anguilliformes</taxon>
        <taxon>Anguillidae</taxon>
        <taxon>Anguilla</taxon>
    </lineage>
</organism>
<protein>
    <submittedName>
        <fullName evidence="1">Uncharacterized protein</fullName>
    </submittedName>
</protein>
<accession>A0A0E9QL67</accession>
<name>A0A0E9QL67_ANGAN</name>
<sequence>MGSVTVCTFGLVMDCLANVTQRVIHLKPLT</sequence>
<evidence type="ECO:0000313" key="1">
    <source>
        <dbReference type="EMBL" id="JAH17075.1"/>
    </source>
</evidence>
<dbReference type="AlphaFoldDB" id="A0A0E9QL67"/>